<proteinExistence type="predicted"/>
<evidence type="ECO:0000313" key="1">
    <source>
        <dbReference type="EMBL" id="MET3615726.1"/>
    </source>
</evidence>
<organism evidence="1 2">
    <name type="scientific">Rhizobium aquaticum</name>
    <dbReference type="NCBI Taxonomy" id="1549636"/>
    <lineage>
        <taxon>Bacteria</taxon>
        <taxon>Pseudomonadati</taxon>
        <taxon>Pseudomonadota</taxon>
        <taxon>Alphaproteobacteria</taxon>
        <taxon>Hyphomicrobiales</taxon>
        <taxon>Rhizobiaceae</taxon>
        <taxon>Rhizobium/Agrobacterium group</taxon>
        <taxon>Rhizobium</taxon>
    </lineage>
</organism>
<name>A0ABV2J4Q7_9HYPH</name>
<sequence>MSRRKSNVKPSIFGMTNSRDFLNKLEGDFADWKKDPGSSRLALNCVLTAYHMHDWVWSDWLKEDASLQSKLALHDKNSFQKWLFRTCVWFHWVEELANGTKHFGRPKSFEALKVSALPFAFDKADAGFDSGSWDGPMPYMTGDNAVLLIDNGESAGELRWMPLGQLLDVVVRFWNDFFLLYAPAHLNEENFLVQASTLTENDVRLVMQASVETDKPYNLADIPELEEQQLTGTRS</sequence>
<dbReference type="Proteomes" id="UP001549047">
    <property type="component" value="Unassembled WGS sequence"/>
</dbReference>
<accession>A0ABV2J4Q7</accession>
<evidence type="ECO:0000313" key="2">
    <source>
        <dbReference type="Proteomes" id="UP001549047"/>
    </source>
</evidence>
<comment type="caution">
    <text evidence="1">The sequence shown here is derived from an EMBL/GenBank/DDBJ whole genome shotgun (WGS) entry which is preliminary data.</text>
</comment>
<protein>
    <submittedName>
        <fullName evidence="1">Uncharacterized protein</fullName>
    </submittedName>
</protein>
<dbReference type="EMBL" id="JBEPMB010000009">
    <property type="protein sequence ID" value="MET3615726.1"/>
    <property type="molecule type" value="Genomic_DNA"/>
</dbReference>
<reference evidence="1 2" key="1">
    <citation type="submission" date="2024-06" db="EMBL/GenBank/DDBJ databases">
        <title>Genomic Encyclopedia of Type Strains, Phase IV (KMG-IV): sequencing the most valuable type-strain genomes for metagenomic binning, comparative biology and taxonomic classification.</title>
        <authorList>
            <person name="Goeker M."/>
        </authorList>
    </citation>
    <scope>NUCLEOTIDE SEQUENCE [LARGE SCALE GENOMIC DNA]</scope>
    <source>
        <strain evidence="1 2">DSM 29780</strain>
    </source>
</reference>
<dbReference type="RefSeq" id="WP_354558194.1">
    <property type="nucleotide sequence ID" value="NZ_JBEPMB010000009.1"/>
</dbReference>
<gene>
    <name evidence="1" type="ORF">ABID16_004073</name>
</gene>
<keyword evidence="2" id="KW-1185">Reference proteome</keyword>